<dbReference type="SUPFAM" id="SSF53335">
    <property type="entry name" value="S-adenosyl-L-methionine-dependent methyltransferases"/>
    <property type="match status" value="1"/>
</dbReference>
<proteinExistence type="inferred from homology"/>
<name>A0A7L8AJJ0_9FLAO</name>
<dbReference type="Gene3D" id="3.90.120.10">
    <property type="entry name" value="DNA Methylase, subunit A, domain 2"/>
    <property type="match status" value="1"/>
</dbReference>
<dbReference type="InterPro" id="IPR029063">
    <property type="entry name" value="SAM-dependent_MTases_sf"/>
</dbReference>
<evidence type="ECO:0000256" key="3">
    <source>
        <dbReference type="ARBA" id="ARBA00022691"/>
    </source>
</evidence>
<dbReference type="Pfam" id="PF00145">
    <property type="entry name" value="DNA_methylase"/>
    <property type="match status" value="1"/>
</dbReference>
<keyword evidence="4" id="KW-0680">Restriction system</keyword>
<dbReference type="RefSeq" id="WP_088354628.1">
    <property type="nucleotide sequence ID" value="NZ_CP061813.1"/>
</dbReference>
<keyword evidence="1 6" id="KW-0489">Methyltransferase</keyword>
<dbReference type="GO" id="GO:0032259">
    <property type="term" value="P:methylation"/>
    <property type="evidence" value="ECO:0007669"/>
    <property type="project" value="UniProtKB-KW"/>
</dbReference>
<dbReference type="EMBL" id="CP061813">
    <property type="protein sequence ID" value="QOD62171.1"/>
    <property type="molecule type" value="Genomic_DNA"/>
</dbReference>
<evidence type="ECO:0000256" key="7">
    <source>
        <dbReference type="RuleBase" id="RU000416"/>
    </source>
</evidence>
<comment type="catalytic activity">
    <reaction evidence="5 8">
        <text>a 2'-deoxycytidine in DNA + S-adenosyl-L-methionine = a 5-methyl-2'-deoxycytidine in DNA + S-adenosyl-L-homocysteine + H(+)</text>
        <dbReference type="Rhea" id="RHEA:13681"/>
        <dbReference type="Rhea" id="RHEA-COMP:11369"/>
        <dbReference type="Rhea" id="RHEA-COMP:11370"/>
        <dbReference type="ChEBI" id="CHEBI:15378"/>
        <dbReference type="ChEBI" id="CHEBI:57856"/>
        <dbReference type="ChEBI" id="CHEBI:59789"/>
        <dbReference type="ChEBI" id="CHEBI:85452"/>
        <dbReference type="ChEBI" id="CHEBI:85454"/>
        <dbReference type="EC" id="2.1.1.37"/>
    </reaction>
</comment>
<dbReference type="InterPro" id="IPR018117">
    <property type="entry name" value="C5_DNA_meth_AS"/>
</dbReference>
<dbReference type="GO" id="GO:0003886">
    <property type="term" value="F:DNA (cytosine-5-)-methyltransferase activity"/>
    <property type="evidence" value="ECO:0007669"/>
    <property type="project" value="UniProtKB-EC"/>
</dbReference>
<keyword evidence="10" id="KW-1185">Reference proteome</keyword>
<reference evidence="9 10" key="1">
    <citation type="journal article" date="2016" name="Int. J. Syst. Evol. Microbiol.">
        <title>Polaribacter haliotis sp. nov., isolated from the gut of abalone Haliotis discus hannai.</title>
        <authorList>
            <person name="Kim Y.O."/>
            <person name="Park I.S."/>
            <person name="Park S."/>
            <person name="Nam B.H."/>
            <person name="Park J.M."/>
            <person name="Kim D.G."/>
            <person name="Yoon J.H."/>
        </authorList>
    </citation>
    <scope>NUCLEOTIDE SEQUENCE [LARGE SCALE GENOMIC DNA]</scope>
    <source>
        <strain evidence="9 10">KCTC 52418</strain>
    </source>
</reference>
<organism evidence="9 10">
    <name type="scientific">Polaribacter haliotis</name>
    <dbReference type="NCBI Taxonomy" id="1888915"/>
    <lineage>
        <taxon>Bacteria</taxon>
        <taxon>Pseudomonadati</taxon>
        <taxon>Bacteroidota</taxon>
        <taxon>Flavobacteriia</taxon>
        <taxon>Flavobacteriales</taxon>
        <taxon>Flavobacteriaceae</taxon>
    </lineage>
</organism>
<dbReference type="KEGG" id="phal:H9I45_06950"/>
<dbReference type="OrthoDB" id="32195at2"/>
<dbReference type="GO" id="GO:0044027">
    <property type="term" value="P:negative regulation of gene expression via chromosomal CpG island methylation"/>
    <property type="evidence" value="ECO:0007669"/>
    <property type="project" value="TreeGrafter"/>
</dbReference>
<gene>
    <name evidence="9" type="ORF">H9I45_06950</name>
</gene>
<dbReference type="Proteomes" id="UP000516764">
    <property type="component" value="Chromosome"/>
</dbReference>
<evidence type="ECO:0000256" key="2">
    <source>
        <dbReference type="ARBA" id="ARBA00022679"/>
    </source>
</evidence>
<dbReference type="PROSITE" id="PS51679">
    <property type="entry name" value="SAM_MT_C5"/>
    <property type="match status" value="1"/>
</dbReference>
<evidence type="ECO:0000256" key="8">
    <source>
        <dbReference type="RuleBase" id="RU000417"/>
    </source>
</evidence>
<dbReference type="GO" id="GO:0009307">
    <property type="term" value="P:DNA restriction-modification system"/>
    <property type="evidence" value="ECO:0007669"/>
    <property type="project" value="UniProtKB-KW"/>
</dbReference>
<sequence length="507" mass="58757">MFKNINEIKTLKEKKFFVEKINLHYKILLAFSQKNNLKFDVQSIKNIDLNTIKRIIQLNVITNKEDLTKLNKVLKTEDFNNFISSVNFSLINKKEIGNILDNLDPIKRNKKQNLKKNEEKPKLVDFFCGAGGLSLGFIQEGFHIDLANDYEDVCIQTYRYNHPEVPENRIILGDIRNVVNDIDELVTSDIDGVVGGPPCQGFSSANQQRMIDDPRNELYKYFIKAVEKITPKFVIMENVRGMLPYAEQVAEDYNNIVSIKNKKKYTYSIAYKVLVSDDFGVAQKRHRLIFIALRNDIVGKNNITPKEIFEQIEVSNSKNKRHILKDALDYIKPLEAPRVKNMTEVDDEVTGKKIDFNLFKGTENSYLNSINNKRKIDFVFNHKARFTNDVNLEIYKRLDQGNDGTNSKIADIMPYKHRNHVFKDKYYKLVANKPSRTITAHLKMDCHSHIHPFQTRSITPREAARIQSFPDDYVFLGAYLKTYMQIGNAVPPMMARGVARIIKNYIL</sequence>
<dbReference type="Gene3D" id="3.40.50.150">
    <property type="entry name" value="Vaccinia Virus protein VP39"/>
    <property type="match status" value="1"/>
</dbReference>
<evidence type="ECO:0000256" key="6">
    <source>
        <dbReference type="PROSITE-ProRule" id="PRU01016"/>
    </source>
</evidence>
<dbReference type="PRINTS" id="PR00105">
    <property type="entry name" value="C5METTRFRASE"/>
</dbReference>
<dbReference type="NCBIfam" id="TIGR00675">
    <property type="entry name" value="dcm"/>
    <property type="match status" value="1"/>
</dbReference>
<evidence type="ECO:0000256" key="1">
    <source>
        <dbReference type="ARBA" id="ARBA00022603"/>
    </source>
</evidence>
<comment type="similarity">
    <text evidence="6 7">Belongs to the class I-like SAM-binding methyltransferase superfamily. C5-methyltransferase family.</text>
</comment>
<dbReference type="PROSITE" id="PS00094">
    <property type="entry name" value="C5_MTASE_1"/>
    <property type="match status" value="1"/>
</dbReference>
<dbReference type="AlphaFoldDB" id="A0A7L8AJJ0"/>
<evidence type="ECO:0000256" key="4">
    <source>
        <dbReference type="ARBA" id="ARBA00022747"/>
    </source>
</evidence>
<dbReference type="InterPro" id="IPR001525">
    <property type="entry name" value="C5_MeTfrase"/>
</dbReference>
<keyword evidence="3 6" id="KW-0949">S-adenosyl-L-methionine</keyword>
<dbReference type="EC" id="2.1.1.37" evidence="8"/>
<dbReference type="GO" id="GO:0003677">
    <property type="term" value="F:DNA binding"/>
    <property type="evidence" value="ECO:0007669"/>
    <property type="project" value="TreeGrafter"/>
</dbReference>
<evidence type="ECO:0000256" key="5">
    <source>
        <dbReference type="ARBA" id="ARBA00047422"/>
    </source>
</evidence>
<dbReference type="InterPro" id="IPR050390">
    <property type="entry name" value="C5-Methyltransferase"/>
</dbReference>
<feature type="active site" evidence="6">
    <location>
        <position position="199"/>
    </location>
</feature>
<dbReference type="PANTHER" id="PTHR10629:SF52">
    <property type="entry name" value="DNA (CYTOSINE-5)-METHYLTRANSFERASE 1"/>
    <property type="match status" value="1"/>
</dbReference>
<accession>A0A7L8AJJ0</accession>
<keyword evidence="2 6" id="KW-0808">Transferase</keyword>
<dbReference type="PANTHER" id="PTHR10629">
    <property type="entry name" value="CYTOSINE-SPECIFIC METHYLTRANSFERASE"/>
    <property type="match status" value="1"/>
</dbReference>
<evidence type="ECO:0000313" key="9">
    <source>
        <dbReference type="EMBL" id="QOD62171.1"/>
    </source>
</evidence>
<protein>
    <recommendedName>
        <fullName evidence="8">Cytosine-specific methyltransferase</fullName>
        <ecNumber evidence="8">2.1.1.37</ecNumber>
    </recommendedName>
</protein>
<evidence type="ECO:0000313" key="10">
    <source>
        <dbReference type="Proteomes" id="UP000516764"/>
    </source>
</evidence>